<accession>A0A367M901</accession>
<dbReference type="AlphaFoldDB" id="A0A367M901"/>
<protein>
    <submittedName>
        <fullName evidence="1">Chromosome partitioning protein</fullName>
    </submittedName>
</protein>
<evidence type="ECO:0000313" key="1">
    <source>
        <dbReference type="EMBL" id="RCI73868.1"/>
    </source>
</evidence>
<proteinExistence type="predicted"/>
<reference evidence="1 2" key="1">
    <citation type="submission" date="2018-07" db="EMBL/GenBank/DDBJ databases">
        <title>Mechanisms of high-level aminoglycoside resistance among Gram-negative pathogens in Brazil.</title>
        <authorList>
            <person name="Ballaben A.S."/>
            <person name="Darini A.L.C."/>
            <person name="Doi Y."/>
        </authorList>
    </citation>
    <scope>NUCLEOTIDE SEQUENCE [LARGE SCALE GENOMIC DNA]</scope>
    <source>
        <strain evidence="1 2">B2-305</strain>
    </source>
</reference>
<dbReference type="EMBL" id="QORE01000505">
    <property type="protein sequence ID" value="RCI73868.1"/>
    <property type="molecule type" value="Genomic_DNA"/>
</dbReference>
<name>A0A367M901_PSEAI</name>
<evidence type="ECO:0000313" key="2">
    <source>
        <dbReference type="Proteomes" id="UP000253594"/>
    </source>
</evidence>
<sequence>LTQLGFASEDSGVYRFMPPMHRFLDVCLSVQQDRNLSASLHADLPLQTPVLVDDGEIEPLMASDEELSEESEEDALARAIAEEHAQQEADA</sequence>
<comment type="caution">
    <text evidence="1">The sequence shown here is derived from an EMBL/GenBank/DDBJ whole genome shotgun (WGS) entry which is preliminary data.</text>
</comment>
<feature type="non-terminal residue" evidence="1">
    <location>
        <position position="1"/>
    </location>
</feature>
<organism evidence="1 2">
    <name type="scientific">Pseudomonas aeruginosa</name>
    <dbReference type="NCBI Taxonomy" id="287"/>
    <lineage>
        <taxon>Bacteria</taxon>
        <taxon>Pseudomonadati</taxon>
        <taxon>Pseudomonadota</taxon>
        <taxon>Gammaproteobacteria</taxon>
        <taxon>Pseudomonadales</taxon>
        <taxon>Pseudomonadaceae</taxon>
        <taxon>Pseudomonas</taxon>
    </lineage>
</organism>
<dbReference type="Proteomes" id="UP000253594">
    <property type="component" value="Unassembled WGS sequence"/>
</dbReference>
<gene>
    <name evidence="1" type="ORF">DT376_16055</name>
</gene>